<evidence type="ECO:0000256" key="1">
    <source>
        <dbReference type="ARBA" id="ARBA00004323"/>
    </source>
</evidence>
<feature type="domain" description="Exostosin GT47" evidence="7">
    <location>
        <begin position="35"/>
        <end position="390"/>
    </location>
</feature>
<evidence type="ECO:0000256" key="2">
    <source>
        <dbReference type="ARBA" id="ARBA00010271"/>
    </source>
</evidence>
<dbReference type="EMBL" id="BTGU01000003">
    <property type="protein sequence ID" value="GMN32676.1"/>
    <property type="molecule type" value="Genomic_DNA"/>
</dbReference>
<feature type="signal peptide" evidence="6">
    <location>
        <begin position="1"/>
        <end position="26"/>
    </location>
</feature>
<comment type="caution">
    <text evidence="8">The sequence shown here is derived from an EMBL/GenBank/DDBJ whole genome shotgun (WGS) entry which is preliminary data.</text>
</comment>
<sequence>MDCKNCIFFVAVFILLVLIQSRSILCQKISDKDECSNRRIHIRRLPPRFNLDLLANCSEYPLSGDFCPFLTNHGLGQKTHNRSHSWYRTDPLMLELLFHRRMLEYPCLTPDPSSADAIFLPYYAGIDALRYLYGPDVNSSADHGLDLFDFLQRDNRDAWARRAGHDHFLVMARPAWDFSQSPAADPPVWGTSFLEIPEFFNVTALTLESRAWPWQEQAVPYPTSFHPPNLALFDAWVNRVRRTRRSTLMLFVGGGGTVSPSSAGTPNIRRSIRAECDNLTASSATAGGGGGYGYGSYGASYTEVCRVVDCSNGVCEHDPIRFMRAMLESSFCLQPPGDTPTRRSTFDGILAGCIPVFFEEQSARSQYGWHLPEAEFEELSVTIPKEEVVMKGLRIVEVLRGIPRARVRKMREKVVEMIGRVMYRRHGSSMGLRGKKDAFDVAVESALNRISQRLRQLPLLH</sequence>
<gene>
    <name evidence="8" type="ORF">TIFTF001_003785</name>
</gene>
<keyword evidence="9" id="KW-1185">Reference proteome</keyword>
<dbReference type="Pfam" id="PF03016">
    <property type="entry name" value="Exostosin_GT47"/>
    <property type="match status" value="1"/>
</dbReference>
<evidence type="ECO:0000256" key="6">
    <source>
        <dbReference type="SAM" id="SignalP"/>
    </source>
</evidence>
<dbReference type="AlphaFoldDB" id="A0AA88A1L3"/>
<dbReference type="GO" id="GO:0016757">
    <property type="term" value="F:glycosyltransferase activity"/>
    <property type="evidence" value="ECO:0007669"/>
    <property type="project" value="UniProtKB-KW"/>
</dbReference>
<evidence type="ECO:0000313" key="9">
    <source>
        <dbReference type="Proteomes" id="UP001187192"/>
    </source>
</evidence>
<evidence type="ECO:0000256" key="4">
    <source>
        <dbReference type="ARBA" id="ARBA00022968"/>
    </source>
</evidence>
<reference evidence="8" key="1">
    <citation type="submission" date="2023-07" db="EMBL/GenBank/DDBJ databases">
        <title>draft genome sequence of fig (Ficus carica).</title>
        <authorList>
            <person name="Takahashi T."/>
            <person name="Nishimura K."/>
        </authorList>
    </citation>
    <scope>NUCLEOTIDE SEQUENCE</scope>
</reference>
<dbReference type="InterPro" id="IPR040911">
    <property type="entry name" value="Exostosin_GT47"/>
</dbReference>
<proteinExistence type="inferred from homology"/>
<keyword evidence="4" id="KW-0735">Signal-anchor</keyword>
<dbReference type="Proteomes" id="UP001187192">
    <property type="component" value="Unassembled WGS sequence"/>
</dbReference>
<dbReference type="InterPro" id="IPR004263">
    <property type="entry name" value="Exostosin"/>
</dbReference>
<feature type="chain" id="PRO_5041709435" description="Exostosin GT47 domain-containing protein" evidence="6">
    <location>
        <begin position="27"/>
        <end position="461"/>
    </location>
</feature>
<keyword evidence="6" id="KW-0732">Signal</keyword>
<comment type="subcellular location">
    <subcellularLocation>
        <location evidence="1">Golgi apparatus membrane</location>
        <topology evidence="1">Single-pass type II membrane protein</topology>
    </subcellularLocation>
</comment>
<keyword evidence="5" id="KW-0333">Golgi apparatus</keyword>
<organism evidence="8 9">
    <name type="scientific">Ficus carica</name>
    <name type="common">Common fig</name>
    <dbReference type="NCBI Taxonomy" id="3494"/>
    <lineage>
        <taxon>Eukaryota</taxon>
        <taxon>Viridiplantae</taxon>
        <taxon>Streptophyta</taxon>
        <taxon>Embryophyta</taxon>
        <taxon>Tracheophyta</taxon>
        <taxon>Spermatophyta</taxon>
        <taxon>Magnoliopsida</taxon>
        <taxon>eudicotyledons</taxon>
        <taxon>Gunneridae</taxon>
        <taxon>Pentapetalae</taxon>
        <taxon>rosids</taxon>
        <taxon>fabids</taxon>
        <taxon>Rosales</taxon>
        <taxon>Moraceae</taxon>
        <taxon>Ficeae</taxon>
        <taxon>Ficus</taxon>
    </lineage>
</organism>
<keyword evidence="3" id="KW-0808">Transferase</keyword>
<name>A0AA88A1L3_FICCA</name>
<keyword evidence="4" id="KW-0812">Transmembrane</keyword>
<comment type="similarity">
    <text evidence="2">Belongs to the glycosyltransferase 47 family.</text>
</comment>
<evidence type="ECO:0000313" key="8">
    <source>
        <dbReference type="EMBL" id="GMN32676.1"/>
    </source>
</evidence>
<dbReference type="GO" id="GO:0000139">
    <property type="term" value="C:Golgi membrane"/>
    <property type="evidence" value="ECO:0007669"/>
    <property type="project" value="UniProtKB-SubCell"/>
</dbReference>
<evidence type="ECO:0000256" key="5">
    <source>
        <dbReference type="ARBA" id="ARBA00023034"/>
    </source>
</evidence>
<evidence type="ECO:0000259" key="7">
    <source>
        <dbReference type="Pfam" id="PF03016"/>
    </source>
</evidence>
<accession>A0AA88A1L3</accession>
<dbReference type="PANTHER" id="PTHR11062:SF58">
    <property type="entry name" value="XYLOGLUCAN GALACTOSYLTRANSFERASE GT19-RELATED"/>
    <property type="match status" value="1"/>
</dbReference>
<protein>
    <recommendedName>
        <fullName evidence="7">Exostosin GT47 domain-containing protein</fullName>
    </recommendedName>
</protein>
<dbReference type="PANTHER" id="PTHR11062">
    <property type="entry name" value="EXOSTOSIN HEPARAN SULFATE GLYCOSYLTRANSFERASE -RELATED"/>
    <property type="match status" value="1"/>
</dbReference>
<keyword evidence="3" id="KW-0328">Glycosyltransferase</keyword>
<evidence type="ECO:0000256" key="3">
    <source>
        <dbReference type="ARBA" id="ARBA00022676"/>
    </source>
</evidence>